<sequence length="556" mass="63906">MKVKMLQSENTYAYLIPKNILDAVLFTKNKEDRKDIEKSLKTLSAFHSKETISVDEITNDFIFSCYCCICERTDVDFIFHKKFGGKEKVDAEHFAKYLKEEHYDPRLNELLYPSPTPEIAQCLISEMSRDGIEYNIGMHRDHLILKEENMHKPLSHYFINSSHNTYLRGYQVNSKSSVEMYRYVLLSGCRSIELDCWDGPGGEPIITHGPSQLTRVTPVLFKDVAVAIEETAFVVSEFPVILSLENHCSLKQQKKIALYCREIFGNFLLSEPLSDYPIKQGVSLPSPNALRKKILIKNKKIDDTESEDIFGRSISSISSNVAESGKSESESESESSEKSGKGKQMSYGIFSMNESRAYELVKENPIEFVNHNKKQITRVYPKGKRVDSSNFWPIKFWNCGCQMTAINMQTPDIPLQMNVAFFEQNGRSGYVPKPSLMRKADAKFNPFETHTMDLVVPAFLSVTVISAQMLSFVCEKRPSTYAEVNFYGHFNDLSRFSKRKYRTRIAMDNGINPIYMNFTEESFKFEKIIFPEMASIRLAVYEDNGRLIGHCFLHIW</sequence>
<feature type="region of interest" description="Disordered" evidence="6">
    <location>
        <begin position="321"/>
        <end position="345"/>
    </location>
</feature>
<dbReference type="InterPro" id="IPR035892">
    <property type="entry name" value="C2_domain_sf"/>
</dbReference>
<dbReference type="InterPro" id="IPR017946">
    <property type="entry name" value="PLC-like_Pdiesterase_TIM-brl"/>
</dbReference>
<dbReference type="PROSITE" id="PS50007">
    <property type="entry name" value="PIPLC_X_DOMAIN"/>
    <property type="match status" value="1"/>
</dbReference>
<dbReference type="CDD" id="cd08591">
    <property type="entry name" value="PI-PLCc_beta"/>
    <property type="match status" value="1"/>
</dbReference>
<dbReference type="WBParaSite" id="EEL_0001054501-mRNA-1">
    <property type="protein sequence ID" value="EEL_0001054501-mRNA-1"/>
    <property type="gene ID" value="EEL_0001054501"/>
</dbReference>
<name>A0A0R3S6X3_9BILA</name>
<evidence type="ECO:0000256" key="3">
    <source>
        <dbReference type="ARBA" id="ARBA00022963"/>
    </source>
</evidence>
<evidence type="ECO:0000313" key="9">
    <source>
        <dbReference type="WBParaSite" id="EEL_0001054501-mRNA-1"/>
    </source>
</evidence>
<dbReference type="InterPro" id="IPR000909">
    <property type="entry name" value="PLipase_C_PInositol-sp_X_dom"/>
</dbReference>
<dbReference type="PRINTS" id="PR00390">
    <property type="entry name" value="PHPHLIPASEC"/>
</dbReference>
<keyword evidence="4 5" id="KW-0443">Lipid metabolism</keyword>
<dbReference type="GO" id="GO:0004435">
    <property type="term" value="F:phosphatidylinositol-4,5-bisphosphate phospholipase C activity"/>
    <property type="evidence" value="ECO:0007669"/>
    <property type="project" value="UniProtKB-EC"/>
</dbReference>
<dbReference type="EC" id="3.1.4.11" evidence="1 5"/>
<dbReference type="SUPFAM" id="SSF49562">
    <property type="entry name" value="C2 domain (Calcium/lipid-binding domain, CaLB)"/>
    <property type="match status" value="1"/>
</dbReference>
<dbReference type="Gene3D" id="3.20.20.190">
    <property type="entry name" value="Phosphatidylinositol (PI) phosphodiesterase"/>
    <property type="match status" value="1"/>
</dbReference>
<evidence type="ECO:0000259" key="7">
    <source>
        <dbReference type="PROSITE" id="PS50008"/>
    </source>
</evidence>
<dbReference type="SMART" id="SM00149">
    <property type="entry name" value="PLCYc"/>
    <property type="match status" value="1"/>
</dbReference>
<keyword evidence="2 5" id="KW-0378">Hydrolase</keyword>
<evidence type="ECO:0000256" key="6">
    <source>
        <dbReference type="SAM" id="MobiDB-lite"/>
    </source>
</evidence>
<dbReference type="InterPro" id="IPR001711">
    <property type="entry name" value="PLipase_C_Pinositol-sp_Y"/>
</dbReference>
<feature type="compositionally biased region" description="Basic and acidic residues" evidence="6">
    <location>
        <begin position="325"/>
        <end position="340"/>
    </location>
</feature>
<dbReference type="Pfam" id="PF00387">
    <property type="entry name" value="PI-PLC-Y"/>
    <property type="match status" value="1"/>
</dbReference>
<evidence type="ECO:0000256" key="5">
    <source>
        <dbReference type="RuleBase" id="RU361133"/>
    </source>
</evidence>
<dbReference type="SUPFAM" id="SSF51695">
    <property type="entry name" value="PLC-like phosphodiesterases"/>
    <property type="match status" value="1"/>
</dbReference>
<dbReference type="Gene3D" id="1.10.238.10">
    <property type="entry name" value="EF-hand"/>
    <property type="match status" value="1"/>
</dbReference>
<dbReference type="PANTHER" id="PTHR10336">
    <property type="entry name" value="PHOSPHOINOSITIDE-SPECIFIC PHOSPHOLIPASE C FAMILY PROTEIN"/>
    <property type="match status" value="1"/>
</dbReference>
<evidence type="ECO:0000256" key="1">
    <source>
        <dbReference type="ARBA" id="ARBA00012368"/>
    </source>
</evidence>
<accession>A0A0R3S6X3</accession>
<dbReference type="AlphaFoldDB" id="A0A0R3S6X3"/>
<dbReference type="SMART" id="SM00148">
    <property type="entry name" value="PLCXc"/>
    <property type="match status" value="1"/>
</dbReference>
<protein>
    <recommendedName>
        <fullName evidence="1 5">Phosphoinositide phospholipase C</fullName>
        <ecNumber evidence="1 5">3.1.4.11</ecNumber>
    </recommendedName>
</protein>
<evidence type="ECO:0000256" key="4">
    <source>
        <dbReference type="ARBA" id="ARBA00023098"/>
    </source>
</evidence>
<proteinExistence type="predicted"/>
<keyword evidence="3 5" id="KW-0442">Lipid degradation</keyword>
<dbReference type="GO" id="GO:0048015">
    <property type="term" value="P:phosphatidylinositol-mediated signaling"/>
    <property type="evidence" value="ECO:0007669"/>
    <property type="project" value="TreeGrafter"/>
</dbReference>
<comment type="catalytic activity">
    <reaction evidence="5">
        <text>a 1,2-diacyl-sn-glycero-3-phospho-(1D-myo-inositol-4,5-bisphosphate) + H2O = 1D-myo-inositol 1,4,5-trisphosphate + a 1,2-diacyl-sn-glycerol + H(+)</text>
        <dbReference type="Rhea" id="RHEA:33179"/>
        <dbReference type="ChEBI" id="CHEBI:15377"/>
        <dbReference type="ChEBI" id="CHEBI:15378"/>
        <dbReference type="ChEBI" id="CHEBI:17815"/>
        <dbReference type="ChEBI" id="CHEBI:58456"/>
        <dbReference type="ChEBI" id="CHEBI:203600"/>
        <dbReference type="EC" id="3.1.4.11"/>
    </reaction>
</comment>
<evidence type="ECO:0000313" key="8">
    <source>
        <dbReference type="Proteomes" id="UP000050640"/>
    </source>
</evidence>
<dbReference type="Gene3D" id="2.60.40.150">
    <property type="entry name" value="C2 domain"/>
    <property type="match status" value="1"/>
</dbReference>
<dbReference type="GO" id="GO:0051209">
    <property type="term" value="P:release of sequestered calcium ion into cytosol"/>
    <property type="evidence" value="ECO:0007669"/>
    <property type="project" value="TreeGrafter"/>
</dbReference>
<dbReference type="GO" id="GO:0016042">
    <property type="term" value="P:lipid catabolic process"/>
    <property type="evidence" value="ECO:0007669"/>
    <property type="project" value="UniProtKB-KW"/>
</dbReference>
<dbReference type="InterPro" id="IPR011992">
    <property type="entry name" value="EF-hand-dom_pair"/>
</dbReference>
<dbReference type="Proteomes" id="UP000050640">
    <property type="component" value="Unplaced"/>
</dbReference>
<dbReference type="STRING" id="1147741.A0A0R3S6X3"/>
<dbReference type="PANTHER" id="PTHR10336:SF36">
    <property type="entry name" value="1-PHOSPHATIDYLINOSITOL 4,5-BISPHOSPHATE PHOSPHODIESTERASE BETA-4"/>
    <property type="match status" value="1"/>
</dbReference>
<evidence type="ECO:0000256" key="2">
    <source>
        <dbReference type="ARBA" id="ARBA00022801"/>
    </source>
</evidence>
<dbReference type="InterPro" id="IPR001192">
    <property type="entry name" value="PI-PLC_fam"/>
</dbReference>
<keyword evidence="8" id="KW-1185">Reference proteome</keyword>
<dbReference type="Pfam" id="PF00388">
    <property type="entry name" value="PI-PLC-X"/>
    <property type="match status" value="1"/>
</dbReference>
<feature type="domain" description="PI-PLC Y-box" evidence="7">
    <location>
        <begin position="343"/>
        <end position="438"/>
    </location>
</feature>
<reference evidence="9" key="1">
    <citation type="submission" date="2017-02" db="UniProtKB">
        <authorList>
            <consortium name="WormBaseParasite"/>
        </authorList>
    </citation>
    <scope>IDENTIFICATION</scope>
</reference>
<dbReference type="GO" id="GO:0046488">
    <property type="term" value="P:phosphatidylinositol metabolic process"/>
    <property type="evidence" value="ECO:0007669"/>
    <property type="project" value="TreeGrafter"/>
</dbReference>
<dbReference type="PROSITE" id="PS50008">
    <property type="entry name" value="PIPLC_Y_DOMAIN"/>
    <property type="match status" value="1"/>
</dbReference>
<organism evidence="8 9">
    <name type="scientific">Elaeophora elaphi</name>
    <dbReference type="NCBI Taxonomy" id="1147741"/>
    <lineage>
        <taxon>Eukaryota</taxon>
        <taxon>Metazoa</taxon>
        <taxon>Ecdysozoa</taxon>
        <taxon>Nematoda</taxon>
        <taxon>Chromadorea</taxon>
        <taxon>Rhabditida</taxon>
        <taxon>Spirurina</taxon>
        <taxon>Spiruromorpha</taxon>
        <taxon>Filarioidea</taxon>
        <taxon>Onchocercidae</taxon>
        <taxon>Elaeophora</taxon>
    </lineage>
</organism>
<dbReference type="SUPFAM" id="SSF47473">
    <property type="entry name" value="EF-hand"/>
    <property type="match status" value="1"/>
</dbReference>